<dbReference type="InterPro" id="IPR036322">
    <property type="entry name" value="WD40_repeat_dom_sf"/>
</dbReference>
<proteinExistence type="predicted"/>
<gene>
    <name evidence="2" type="ORF">KP79_PYT19327</name>
</gene>
<dbReference type="AlphaFoldDB" id="A0A210Q9H7"/>
<dbReference type="OrthoDB" id="6079100at2759"/>
<dbReference type="InterPro" id="IPR011042">
    <property type="entry name" value="6-blade_b-propeller_TolB-like"/>
</dbReference>
<evidence type="ECO:0000313" key="3">
    <source>
        <dbReference type="Proteomes" id="UP000242188"/>
    </source>
</evidence>
<accession>A0A210Q9H7</accession>
<dbReference type="Gene3D" id="2.120.10.30">
    <property type="entry name" value="TolB, C-terminal domain"/>
    <property type="match status" value="1"/>
</dbReference>
<keyword evidence="3" id="KW-1185">Reference proteome</keyword>
<dbReference type="EMBL" id="NEDP02004513">
    <property type="protein sequence ID" value="OWF45393.1"/>
    <property type="molecule type" value="Genomic_DNA"/>
</dbReference>
<sequence length="493" mass="55188">MNHLRKDCEGFKKMLSQLQSDVDTDYNVRFIINTELEDKLTNTDIVRIEVIDSCHSDASAVTFEQEGWFDQQASGSSLIGQHAQEEPSPPPADDEPLPAYGNVVRQSFIQRRRPFKTSIVKRKGSASNPPVPIYNDPLTPSASPRPSYHNPHSPNYPTNFNQQAYPTLYKVPPLQPSAPPVSMAAFSHLPDFHYPRRPCSMAPIPRDATTITMLKFKSEMDTKIMGDNHVPSLVGIAMLGEFFVVVDQTHCCVRRVMYDSMNIVAQYLFDKMVPWNVAGVTETLCVVTCPNEGKLVFVNFSNTPSGPPATLQRTMKSGKYLSIGCCKTSERLICGRGPPFSAARIDILNMQGQVIEYINLKKSFMVPRCLAITESKFLAFCDIHNHEAMVYDIENTRNAPEVLRGHKFHSLKEPQGIAILPQLKSLLILDASCGDVYITSHSGDMRKCLSGDISLERQGNTEIKYSISISMDQKILAVAHKNGTVKFYEIKYM</sequence>
<reference evidence="2 3" key="1">
    <citation type="journal article" date="2017" name="Nat. Ecol. Evol.">
        <title>Scallop genome provides insights into evolution of bilaterian karyotype and development.</title>
        <authorList>
            <person name="Wang S."/>
            <person name="Zhang J."/>
            <person name="Jiao W."/>
            <person name="Li J."/>
            <person name="Xun X."/>
            <person name="Sun Y."/>
            <person name="Guo X."/>
            <person name="Huan P."/>
            <person name="Dong B."/>
            <person name="Zhang L."/>
            <person name="Hu X."/>
            <person name="Sun X."/>
            <person name="Wang J."/>
            <person name="Zhao C."/>
            <person name="Wang Y."/>
            <person name="Wang D."/>
            <person name="Huang X."/>
            <person name="Wang R."/>
            <person name="Lv J."/>
            <person name="Li Y."/>
            <person name="Zhang Z."/>
            <person name="Liu B."/>
            <person name="Lu W."/>
            <person name="Hui Y."/>
            <person name="Liang J."/>
            <person name="Zhou Z."/>
            <person name="Hou R."/>
            <person name="Li X."/>
            <person name="Liu Y."/>
            <person name="Li H."/>
            <person name="Ning X."/>
            <person name="Lin Y."/>
            <person name="Zhao L."/>
            <person name="Xing Q."/>
            <person name="Dou J."/>
            <person name="Li Y."/>
            <person name="Mao J."/>
            <person name="Guo H."/>
            <person name="Dou H."/>
            <person name="Li T."/>
            <person name="Mu C."/>
            <person name="Jiang W."/>
            <person name="Fu Q."/>
            <person name="Fu X."/>
            <person name="Miao Y."/>
            <person name="Liu J."/>
            <person name="Yu Q."/>
            <person name="Li R."/>
            <person name="Liao H."/>
            <person name="Li X."/>
            <person name="Kong Y."/>
            <person name="Jiang Z."/>
            <person name="Chourrout D."/>
            <person name="Li R."/>
            <person name="Bao Z."/>
        </authorList>
    </citation>
    <scope>NUCLEOTIDE SEQUENCE [LARGE SCALE GENOMIC DNA]</scope>
    <source>
        <strain evidence="2 3">PY_sf001</strain>
    </source>
</reference>
<feature type="region of interest" description="Disordered" evidence="1">
    <location>
        <begin position="118"/>
        <end position="161"/>
    </location>
</feature>
<name>A0A210Q9H7_MIZYE</name>
<feature type="region of interest" description="Disordered" evidence="1">
    <location>
        <begin position="73"/>
        <end position="99"/>
    </location>
</feature>
<dbReference type="SUPFAM" id="SSF50978">
    <property type="entry name" value="WD40 repeat-like"/>
    <property type="match status" value="1"/>
</dbReference>
<evidence type="ECO:0000256" key="1">
    <source>
        <dbReference type="SAM" id="MobiDB-lite"/>
    </source>
</evidence>
<comment type="caution">
    <text evidence="2">The sequence shown here is derived from an EMBL/GenBank/DDBJ whole genome shotgun (WGS) entry which is preliminary data.</text>
</comment>
<evidence type="ECO:0000313" key="2">
    <source>
        <dbReference type="EMBL" id="OWF45393.1"/>
    </source>
</evidence>
<dbReference type="Proteomes" id="UP000242188">
    <property type="component" value="Unassembled WGS sequence"/>
</dbReference>
<organism evidence="2 3">
    <name type="scientific">Mizuhopecten yessoensis</name>
    <name type="common">Japanese scallop</name>
    <name type="synonym">Patinopecten yessoensis</name>
    <dbReference type="NCBI Taxonomy" id="6573"/>
    <lineage>
        <taxon>Eukaryota</taxon>
        <taxon>Metazoa</taxon>
        <taxon>Spiralia</taxon>
        <taxon>Lophotrochozoa</taxon>
        <taxon>Mollusca</taxon>
        <taxon>Bivalvia</taxon>
        <taxon>Autobranchia</taxon>
        <taxon>Pteriomorphia</taxon>
        <taxon>Pectinida</taxon>
        <taxon>Pectinoidea</taxon>
        <taxon>Pectinidae</taxon>
        <taxon>Mizuhopecten</taxon>
    </lineage>
</organism>
<feature type="compositionally biased region" description="Polar residues" evidence="1">
    <location>
        <begin position="138"/>
        <end position="161"/>
    </location>
</feature>
<protein>
    <submittedName>
        <fullName evidence="2">Uncharacterized protein</fullName>
    </submittedName>
</protein>